<evidence type="ECO:0008006" key="3">
    <source>
        <dbReference type="Google" id="ProtNLM"/>
    </source>
</evidence>
<dbReference type="EMBL" id="AYXT01000010">
    <property type="protein sequence ID" value="ETF02333.1"/>
    <property type="molecule type" value="Genomic_DNA"/>
</dbReference>
<dbReference type="PATRIC" id="fig|1424334.3.peg.2391"/>
<accession>V8QSL8</accession>
<dbReference type="STRING" id="1424334.W822_11870"/>
<dbReference type="InterPro" id="IPR023614">
    <property type="entry name" value="Porin_dom_sf"/>
</dbReference>
<dbReference type="Gene3D" id="2.40.160.10">
    <property type="entry name" value="Porin"/>
    <property type="match status" value="1"/>
</dbReference>
<proteinExistence type="predicted"/>
<organism evidence="1 2">
    <name type="scientific">Advenella kashmirensis W13003</name>
    <dbReference type="NCBI Taxonomy" id="1424334"/>
    <lineage>
        <taxon>Bacteria</taxon>
        <taxon>Pseudomonadati</taxon>
        <taxon>Pseudomonadota</taxon>
        <taxon>Betaproteobacteria</taxon>
        <taxon>Burkholderiales</taxon>
        <taxon>Alcaligenaceae</taxon>
    </lineage>
</organism>
<dbReference type="AlphaFoldDB" id="V8QSL8"/>
<name>V8QSL8_9BURK</name>
<protein>
    <recommendedName>
        <fullName evidence="3">Porin domain-containing protein</fullName>
    </recommendedName>
</protein>
<dbReference type="SUPFAM" id="SSF56935">
    <property type="entry name" value="Porins"/>
    <property type="match status" value="1"/>
</dbReference>
<gene>
    <name evidence="1" type="ORF">W822_11870</name>
</gene>
<keyword evidence="2" id="KW-1185">Reference proteome</keyword>
<dbReference type="eggNOG" id="COG3203">
    <property type="taxonomic scope" value="Bacteria"/>
</dbReference>
<dbReference type="Proteomes" id="UP000018733">
    <property type="component" value="Unassembled WGS sequence"/>
</dbReference>
<evidence type="ECO:0000313" key="1">
    <source>
        <dbReference type="EMBL" id="ETF02333.1"/>
    </source>
</evidence>
<sequence length="66" mass="7178">MSDSNLEDVKTAGNNAIGTQNAFSIGYTYGLSKRTSLYAVGTYMKNVAYISNSSAQEYSIGLQHKF</sequence>
<evidence type="ECO:0000313" key="2">
    <source>
        <dbReference type="Proteomes" id="UP000018733"/>
    </source>
</evidence>
<comment type="caution">
    <text evidence="1">The sequence shown here is derived from an EMBL/GenBank/DDBJ whole genome shotgun (WGS) entry which is preliminary data.</text>
</comment>
<dbReference type="HOGENOM" id="CLU_2821470_0_0_4"/>
<reference evidence="1 2" key="1">
    <citation type="journal article" date="2014" name="Genome Announc.">
        <title>Draft Genome Sequence of Advenella kashmirensis Strain W13003, a Polycyclic Aromatic Hydrocarbon-Degrading Bacterium.</title>
        <authorList>
            <person name="Wang X."/>
            <person name="Jin D."/>
            <person name="Zhou L."/>
            <person name="Wu L."/>
            <person name="An W."/>
            <person name="Zhao L."/>
        </authorList>
    </citation>
    <scope>NUCLEOTIDE SEQUENCE [LARGE SCALE GENOMIC DNA]</scope>
    <source>
        <strain evidence="1 2">W13003</strain>
    </source>
</reference>